<accession>A0ABP1Q344</accession>
<evidence type="ECO:0000313" key="2">
    <source>
        <dbReference type="EMBL" id="CAL8084046.1"/>
    </source>
</evidence>
<comment type="caution">
    <text evidence="2">The sequence shown here is derived from an EMBL/GenBank/DDBJ whole genome shotgun (WGS) entry which is preliminary data.</text>
</comment>
<proteinExistence type="predicted"/>
<organism evidence="2 3">
    <name type="scientific">Orchesella dallaii</name>
    <dbReference type="NCBI Taxonomy" id="48710"/>
    <lineage>
        <taxon>Eukaryota</taxon>
        <taxon>Metazoa</taxon>
        <taxon>Ecdysozoa</taxon>
        <taxon>Arthropoda</taxon>
        <taxon>Hexapoda</taxon>
        <taxon>Collembola</taxon>
        <taxon>Entomobryomorpha</taxon>
        <taxon>Entomobryoidea</taxon>
        <taxon>Orchesellidae</taxon>
        <taxon>Orchesellinae</taxon>
        <taxon>Orchesella</taxon>
    </lineage>
</organism>
<dbReference type="Proteomes" id="UP001642540">
    <property type="component" value="Unassembled WGS sequence"/>
</dbReference>
<sequence length="202" mass="23366">METSGNSGARKHVTRDYRNEFHPYQRQSTKDDLHCVFCGITIRNGRVTKMTRCPRKDCNRSLPFTAGYGHNGWGRCINCWTFTYREYCYCENCGHANPDSIAREHRLKLIELQKQHLLDKGIAAEKEKENSELRDKLAKAEEALKQKEEKYFATLYKRDQTVPATEIINEKNLQAEMIAQAETAIIADDLNSMDVETLLKDD</sequence>
<protein>
    <submittedName>
        <fullName evidence="2">Uncharacterized protein</fullName>
    </submittedName>
</protein>
<evidence type="ECO:0000256" key="1">
    <source>
        <dbReference type="SAM" id="Coils"/>
    </source>
</evidence>
<name>A0ABP1Q344_9HEXA</name>
<evidence type="ECO:0000313" key="3">
    <source>
        <dbReference type="Proteomes" id="UP001642540"/>
    </source>
</evidence>
<dbReference type="EMBL" id="CAXLJM020000017">
    <property type="protein sequence ID" value="CAL8084046.1"/>
    <property type="molecule type" value="Genomic_DNA"/>
</dbReference>
<keyword evidence="3" id="KW-1185">Reference proteome</keyword>
<keyword evidence="1" id="KW-0175">Coiled coil</keyword>
<gene>
    <name evidence="2" type="ORF">ODALV1_LOCUS5678</name>
</gene>
<reference evidence="2 3" key="1">
    <citation type="submission" date="2024-08" db="EMBL/GenBank/DDBJ databases">
        <authorList>
            <person name="Cucini C."/>
            <person name="Frati F."/>
        </authorList>
    </citation>
    <scope>NUCLEOTIDE SEQUENCE [LARGE SCALE GENOMIC DNA]</scope>
</reference>
<feature type="coiled-coil region" evidence="1">
    <location>
        <begin position="123"/>
        <end position="150"/>
    </location>
</feature>